<protein>
    <submittedName>
        <fullName evidence="2">Uncharacterized protein</fullName>
    </submittedName>
</protein>
<evidence type="ECO:0000256" key="1">
    <source>
        <dbReference type="SAM" id="Phobius"/>
    </source>
</evidence>
<sequence length="165" mass="19430">MYRLNRTQLVFIFLILVGLFLLLKQKPTEVHHHAGFVVFKDSEKIDFSDMKYMLIEPCEEEEHEEGEENEQLEKAHLHDGIGYVVHVHRKKVIWRDLFTNINYNIPNDVVAYSNGQVQQNILDKPIKKYESVIFFVGKNENIDSKRKDTIPVEEIKRVEDKGESC</sequence>
<accession>A0A1F7H0F1</accession>
<organism evidence="2 3">
    <name type="scientific">Candidatus Roizmanbacteria bacterium RIFCSPHIGHO2_02_FULL_37_24</name>
    <dbReference type="NCBI Taxonomy" id="1802037"/>
    <lineage>
        <taxon>Bacteria</taxon>
        <taxon>Candidatus Roizmaniibacteriota</taxon>
    </lineage>
</organism>
<keyword evidence="1" id="KW-0472">Membrane</keyword>
<evidence type="ECO:0000313" key="2">
    <source>
        <dbReference type="EMBL" id="OGK24523.1"/>
    </source>
</evidence>
<proteinExistence type="predicted"/>
<dbReference type="Proteomes" id="UP000177159">
    <property type="component" value="Unassembled WGS sequence"/>
</dbReference>
<reference evidence="2 3" key="1">
    <citation type="journal article" date="2016" name="Nat. Commun.">
        <title>Thousands of microbial genomes shed light on interconnected biogeochemical processes in an aquifer system.</title>
        <authorList>
            <person name="Anantharaman K."/>
            <person name="Brown C.T."/>
            <person name="Hug L.A."/>
            <person name="Sharon I."/>
            <person name="Castelle C.J."/>
            <person name="Probst A.J."/>
            <person name="Thomas B.C."/>
            <person name="Singh A."/>
            <person name="Wilkins M.J."/>
            <person name="Karaoz U."/>
            <person name="Brodie E.L."/>
            <person name="Williams K.H."/>
            <person name="Hubbard S.S."/>
            <person name="Banfield J.F."/>
        </authorList>
    </citation>
    <scope>NUCLEOTIDE SEQUENCE [LARGE SCALE GENOMIC DNA]</scope>
</reference>
<keyword evidence="1" id="KW-1133">Transmembrane helix</keyword>
<feature type="transmembrane region" description="Helical" evidence="1">
    <location>
        <begin position="6"/>
        <end position="23"/>
    </location>
</feature>
<dbReference type="AlphaFoldDB" id="A0A1F7H0F1"/>
<evidence type="ECO:0000313" key="3">
    <source>
        <dbReference type="Proteomes" id="UP000177159"/>
    </source>
</evidence>
<name>A0A1F7H0F1_9BACT</name>
<keyword evidence="1" id="KW-0812">Transmembrane</keyword>
<comment type="caution">
    <text evidence="2">The sequence shown here is derived from an EMBL/GenBank/DDBJ whole genome shotgun (WGS) entry which is preliminary data.</text>
</comment>
<gene>
    <name evidence="2" type="ORF">A3C24_03160</name>
</gene>
<dbReference type="EMBL" id="MFZM01000006">
    <property type="protein sequence ID" value="OGK24523.1"/>
    <property type="molecule type" value="Genomic_DNA"/>
</dbReference>